<accession>A0A1D8U405</accession>
<comment type="similarity">
    <text evidence="1">Belongs to the ATP-dependent AMP-binding enzyme family.</text>
</comment>
<evidence type="ECO:0000259" key="6">
    <source>
        <dbReference type="Pfam" id="PF24919"/>
    </source>
</evidence>
<dbReference type="GO" id="GO:0006633">
    <property type="term" value="P:fatty acid biosynthetic process"/>
    <property type="evidence" value="ECO:0007669"/>
    <property type="project" value="TreeGrafter"/>
</dbReference>
<sequence>MSETILQPATLVDILRYRAVNQPDAIAYTFLVDGETEQVTLTYQQLEQQAQAIAFHLQSIYSPGETALLLYPPGLDYICAFFGCLYAGVVAVPAYPPRPNRSLVRVQGIVKDSLAKVALTTQAILSNLERRFTQAPELKTLQWVATETINGNLAQSWQQPAIDASTMAFLQYTSGSTAQPKGVMISHSNLVHNSAAIYQYFEHTDHSSVVSWLPMYHDMGLIGGILQPLYGGFPATLMSPLMFLQSPIRWLKAISHYRATSSGGPNFAYDLCDRKIKPEQLTNLDLSSWDIAFNGAEPINSAILERFATKFESCGFRREAFYPCYGMAEATLMVSGGLKSAPIVLKTVEGAALEQNKVVPATVEQEGTLTLVGCGQSLPDQQIVIIHPETLTPCDPGQVGEIWVSGPSIAQGYWNQPAATEGNFRVTLASMGEESFMRTGDLGFMVDGELFITGRLKDLIIINGRNHYPQDIEWTVEKTHSLLRPTCSAGFSVNIAGEEQLVVIAEVERSYWKSTRLATSDPGNGAKDHALDTKELIRLIRRAVLQHHDLQVHTALLLKPGTIPKTSSGKIQRHACRQSFLAGTLAVINDRD</sequence>
<dbReference type="GO" id="GO:0071766">
    <property type="term" value="P:Actinobacterium-type cell wall biogenesis"/>
    <property type="evidence" value="ECO:0007669"/>
    <property type="project" value="UniProtKB-ARBA"/>
</dbReference>
<dbReference type="InterPro" id="IPR056881">
    <property type="entry name" value="Mug62_dom"/>
</dbReference>
<name>A0A1D8U405_9CYAN</name>
<dbReference type="Pfam" id="PF24919">
    <property type="entry name" value="Mug62"/>
    <property type="match status" value="1"/>
</dbReference>
<dbReference type="GO" id="GO:0070566">
    <property type="term" value="F:adenylyltransferase activity"/>
    <property type="evidence" value="ECO:0007669"/>
    <property type="project" value="TreeGrafter"/>
</dbReference>
<reference evidence="8" key="1">
    <citation type="submission" date="2016-10" db="EMBL/GenBank/DDBJ databases">
        <title>Comparative genomics uncovers the prolific and rare metabolic potential of the cyanobacterial genus Moorea.</title>
        <authorList>
            <person name="Leao T."/>
            <person name="Castelao G."/>
            <person name="Korobeynikov A."/>
            <person name="Monroe E.A."/>
            <person name="Podell S."/>
            <person name="Glukhov E."/>
            <person name="Allen E."/>
            <person name="Gerwick W.H."/>
            <person name="Gerwick L."/>
        </authorList>
    </citation>
    <scope>NUCLEOTIDE SEQUENCE [LARGE SCALE GENOMIC DNA]</scope>
    <source>
        <strain evidence="8">PAL-8-15-08-1</strain>
    </source>
</reference>
<dbReference type="KEGG" id="mpro:BJP34_20595"/>
<keyword evidence="2" id="KW-0436">Ligase</keyword>
<organism evidence="7 8">
    <name type="scientific">Moorena producens PAL-8-15-08-1</name>
    <dbReference type="NCBI Taxonomy" id="1458985"/>
    <lineage>
        <taxon>Bacteria</taxon>
        <taxon>Bacillati</taxon>
        <taxon>Cyanobacteriota</taxon>
        <taxon>Cyanophyceae</taxon>
        <taxon>Coleofasciculales</taxon>
        <taxon>Coleofasciculaceae</taxon>
        <taxon>Moorena</taxon>
    </lineage>
</organism>
<dbReference type="Gene3D" id="3.40.50.12780">
    <property type="entry name" value="N-terminal domain of ligase-like"/>
    <property type="match status" value="1"/>
</dbReference>
<dbReference type="AlphaFoldDB" id="A0A1D8U405"/>
<dbReference type="RefSeq" id="WP_070396785.1">
    <property type="nucleotide sequence ID" value="NZ_CP017599.1"/>
</dbReference>
<keyword evidence="3" id="KW-0276">Fatty acid metabolism</keyword>
<evidence type="ECO:0000256" key="1">
    <source>
        <dbReference type="ARBA" id="ARBA00006432"/>
    </source>
</evidence>
<evidence type="ECO:0000313" key="7">
    <source>
        <dbReference type="EMBL" id="AOX04426.1"/>
    </source>
</evidence>
<dbReference type="InterPro" id="IPR040097">
    <property type="entry name" value="FAAL/FAAC"/>
</dbReference>
<keyword evidence="4" id="KW-0443">Lipid metabolism</keyword>
<gene>
    <name evidence="7" type="ORF">BJP34_20595</name>
</gene>
<dbReference type="GO" id="GO:0016874">
    <property type="term" value="F:ligase activity"/>
    <property type="evidence" value="ECO:0007669"/>
    <property type="project" value="UniProtKB-KW"/>
</dbReference>
<evidence type="ECO:0000256" key="2">
    <source>
        <dbReference type="ARBA" id="ARBA00022598"/>
    </source>
</evidence>
<dbReference type="OrthoDB" id="428071at2"/>
<dbReference type="InterPro" id="IPR000873">
    <property type="entry name" value="AMP-dep_synth/lig_dom"/>
</dbReference>
<dbReference type="EMBL" id="CP017599">
    <property type="protein sequence ID" value="AOX04426.1"/>
    <property type="molecule type" value="Genomic_DNA"/>
</dbReference>
<dbReference type="Pfam" id="PF00501">
    <property type="entry name" value="AMP-binding"/>
    <property type="match status" value="1"/>
</dbReference>
<dbReference type="Gene3D" id="3.30.300.30">
    <property type="match status" value="1"/>
</dbReference>
<dbReference type="STRING" id="1458985.BJP34_20595"/>
<evidence type="ECO:0000256" key="4">
    <source>
        <dbReference type="ARBA" id="ARBA00023098"/>
    </source>
</evidence>
<dbReference type="InterPro" id="IPR042099">
    <property type="entry name" value="ANL_N_sf"/>
</dbReference>
<dbReference type="SUPFAM" id="SSF56801">
    <property type="entry name" value="Acetyl-CoA synthetase-like"/>
    <property type="match status" value="1"/>
</dbReference>
<dbReference type="CDD" id="cd05931">
    <property type="entry name" value="FAAL"/>
    <property type="match status" value="1"/>
</dbReference>
<proteinExistence type="inferred from homology"/>
<dbReference type="PANTHER" id="PTHR22754:SF32">
    <property type="entry name" value="DISCO-INTERACTING PROTEIN 2"/>
    <property type="match status" value="1"/>
</dbReference>
<dbReference type="GO" id="GO:0005886">
    <property type="term" value="C:plasma membrane"/>
    <property type="evidence" value="ECO:0007669"/>
    <property type="project" value="TreeGrafter"/>
</dbReference>
<evidence type="ECO:0000256" key="3">
    <source>
        <dbReference type="ARBA" id="ARBA00022832"/>
    </source>
</evidence>
<dbReference type="Proteomes" id="UP000177870">
    <property type="component" value="Chromosome"/>
</dbReference>
<evidence type="ECO:0000259" key="5">
    <source>
        <dbReference type="Pfam" id="PF00501"/>
    </source>
</evidence>
<feature type="domain" description="AMP-dependent synthetase/ligase" evidence="5">
    <location>
        <begin position="17"/>
        <end position="414"/>
    </location>
</feature>
<dbReference type="InterPro" id="IPR045851">
    <property type="entry name" value="AMP-bd_C_sf"/>
</dbReference>
<evidence type="ECO:0000313" key="8">
    <source>
        <dbReference type="Proteomes" id="UP000177870"/>
    </source>
</evidence>
<dbReference type="FunFam" id="3.40.50.12780:FF:000013">
    <property type="entry name" value="Long-chain-fatty-acid--AMP ligase FadD32"/>
    <property type="match status" value="1"/>
</dbReference>
<dbReference type="PANTHER" id="PTHR22754">
    <property type="entry name" value="DISCO-INTERACTING PROTEIN 2 DIP2 -RELATED"/>
    <property type="match status" value="1"/>
</dbReference>
<protein>
    <submittedName>
        <fullName evidence="7">AMP-binding protein</fullName>
    </submittedName>
</protein>
<feature type="domain" description="Meiotically up-regulated gene 62 protein-like alpha-beta" evidence="6">
    <location>
        <begin position="465"/>
        <end position="586"/>
    </location>
</feature>